<keyword evidence="2" id="KW-1185">Reference proteome</keyword>
<dbReference type="RefSeq" id="WP_146444550.1">
    <property type="nucleotide sequence ID" value="NZ_SJPR01000002.1"/>
</dbReference>
<reference evidence="1 2" key="1">
    <citation type="submission" date="2019-02" db="EMBL/GenBank/DDBJ databases">
        <title>Deep-cultivation of Planctomycetes and their phenomic and genomic characterization uncovers novel biology.</title>
        <authorList>
            <person name="Wiegand S."/>
            <person name="Jogler M."/>
            <person name="Boedeker C."/>
            <person name="Pinto D."/>
            <person name="Vollmers J."/>
            <person name="Rivas-Marin E."/>
            <person name="Kohn T."/>
            <person name="Peeters S.H."/>
            <person name="Heuer A."/>
            <person name="Rast P."/>
            <person name="Oberbeckmann S."/>
            <person name="Bunk B."/>
            <person name="Jeske O."/>
            <person name="Meyerdierks A."/>
            <person name="Storesund J.E."/>
            <person name="Kallscheuer N."/>
            <person name="Luecker S."/>
            <person name="Lage O.M."/>
            <person name="Pohl T."/>
            <person name="Merkel B.J."/>
            <person name="Hornburger P."/>
            <person name="Mueller R.-W."/>
            <person name="Bruemmer F."/>
            <person name="Labrenz M."/>
            <person name="Spormann A.M."/>
            <person name="Op Den Camp H."/>
            <person name="Overmann J."/>
            <person name="Amann R."/>
            <person name="Jetten M.S.M."/>
            <person name="Mascher T."/>
            <person name="Medema M.H."/>
            <person name="Devos D.P."/>
            <person name="Kaster A.-K."/>
            <person name="Ovreas L."/>
            <person name="Rohde M."/>
            <person name="Galperin M.Y."/>
            <person name="Jogler C."/>
        </authorList>
    </citation>
    <scope>NUCLEOTIDE SEQUENCE [LARGE SCALE GENOMIC DNA]</scope>
    <source>
        <strain evidence="1 2">Pla108</strain>
    </source>
</reference>
<comment type="caution">
    <text evidence="1">The sequence shown here is derived from an EMBL/GenBank/DDBJ whole genome shotgun (WGS) entry which is preliminary data.</text>
</comment>
<accession>A0A5C6ADZ2</accession>
<evidence type="ECO:0000313" key="1">
    <source>
        <dbReference type="EMBL" id="TWT97626.1"/>
    </source>
</evidence>
<dbReference type="EMBL" id="SJPR01000002">
    <property type="protein sequence ID" value="TWT97626.1"/>
    <property type="molecule type" value="Genomic_DNA"/>
</dbReference>
<sequence>MNRFHSVTTTVLAISLTAVTGCKMCKSNTCCPTDARRMVLSCAGEEAVRQGPCGPDASYYGYQSTCWESWPSNWEEHERQRCYECQTCETEAHLATPTPAANYEESVFGPTTSPLILPRKSEAPVEAPSIEMVMPAPQAAIKQPAKPKQLPPVETRICPLFESPTPSPAAMVAKTPEAGSQPSSSKAVAMSEYSLILEAFNPPAPAR</sequence>
<gene>
    <name evidence="1" type="ORF">Pla108_17780</name>
</gene>
<protein>
    <submittedName>
        <fullName evidence="1">Uncharacterized protein</fullName>
    </submittedName>
</protein>
<evidence type="ECO:0000313" key="2">
    <source>
        <dbReference type="Proteomes" id="UP000317421"/>
    </source>
</evidence>
<name>A0A5C6ADZ2_9BACT</name>
<proteinExistence type="predicted"/>
<dbReference type="PROSITE" id="PS51257">
    <property type="entry name" value="PROKAR_LIPOPROTEIN"/>
    <property type="match status" value="1"/>
</dbReference>
<dbReference type="AlphaFoldDB" id="A0A5C6ADZ2"/>
<dbReference type="OrthoDB" id="283674at2"/>
<dbReference type="Proteomes" id="UP000317421">
    <property type="component" value="Unassembled WGS sequence"/>
</dbReference>
<organism evidence="1 2">
    <name type="scientific">Botrimarina colliarenosi</name>
    <dbReference type="NCBI Taxonomy" id="2528001"/>
    <lineage>
        <taxon>Bacteria</taxon>
        <taxon>Pseudomonadati</taxon>
        <taxon>Planctomycetota</taxon>
        <taxon>Planctomycetia</taxon>
        <taxon>Pirellulales</taxon>
        <taxon>Lacipirellulaceae</taxon>
        <taxon>Botrimarina</taxon>
    </lineage>
</organism>